<evidence type="ECO:0000256" key="6">
    <source>
        <dbReference type="ARBA" id="ARBA00022692"/>
    </source>
</evidence>
<evidence type="ECO:0000256" key="12">
    <source>
        <dbReference type="ARBA" id="ARBA00039401"/>
    </source>
</evidence>
<keyword evidence="5" id="KW-0808">Transferase</keyword>
<keyword evidence="6" id="KW-0812">Transmembrane</keyword>
<dbReference type="AlphaFoldDB" id="A0A919TDK5"/>
<comment type="catalytic activity">
    <reaction evidence="1">
        <text>ATP + protein L-histidine = ADP + protein N-phospho-L-histidine.</text>
        <dbReference type="EC" id="2.7.13.3"/>
    </reaction>
</comment>
<evidence type="ECO:0000256" key="7">
    <source>
        <dbReference type="ARBA" id="ARBA00022741"/>
    </source>
</evidence>
<dbReference type="SMART" id="SM00387">
    <property type="entry name" value="HATPase_c"/>
    <property type="match status" value="1"/>
</dbReference>
<dbReference type="InterPro" id="IPR003594">
    <property type="entry name" value="HATPase_dom"/>
</dbReference>
<accession>A0A919TDK5</accession>
<evidence type="ECO:0000256" key="11">
    <source>
        <dbReference type="ARBA" id="ARBA00023012"/>
    </source>
</evidence>
<evidence type="ECO:0000256" key="9">
    <source>
        <dbReference type="ARBA" id="ARBA00022840"/>
    </source>
</evidence>
<organism evidence="15 16">
    <name type="scientific">Paractinoplanes toevensis</name>
    <dbReference type="NCBI Taxonomy" id="571911"/>
    <lineage>
        <taxon>Bacteria</taxon>
        <taxon>Bacillati</taxon>
        <taxon>Actinomycetota</taxon>
        <taxon>Actinomycetes</taxon>
        <taxon>Micromonosporales</taxon>
        <taxon>Micromonosporaceae</taxon>
        <taxon>Paractinoplanes</taxon>
    </lineage>
</organism>
<reference evidence="15 16" key="1">
    <citation type="submission" date="2021-03" db="EMBL/GenBank/DDBJ databases">
        <title>Whole genome shotgun sequence of Actinoplanes toevensis NBRC 105298.</title>
        <authorList>
            <person name="Komaki H."/>
            <person name="Tamura T."/>
        </authorList>
    </citation>
    <scope>NUCLEOTIDE SEQUENCE [LARGE SCALE GENOMIC DNA]</scope>
    <source>
        <strain evidence="15 16">NBRC 105298</strain>
    </source>
</reference>
<dbReference type="Pfam" id="PF00672">
    <property type="entry name" value="HAMP"/>
    <property type="match status" value="1"/>
</dbReference>
<keyword evidence="11" id="KW-0902">Two-component regulatory system</keyword>
<feature type="domain" description="Histidine kinase" evidence="13">
    <location>
        <begin position="425"/>
        <end position="641"/>
    </location>
</feature>
<dbReference type="Gene3D" id="6.10.340.10">
    <property type="match status" value="1"/>
</dbReference>
<evidence type="ECO:0000259" key="14">
    <source>
        <dbReference type="PROSITE" id="PS50885"/>
    </source>
</evidence>
<keyword evidence="10" id="KW-0472">Membrane</keyword>
<keyword evidence="8" id="KW-0418">Kinase</keyword>
<dbReference type="Pfam" id="PF02518">
    <property type="entry name" value="HATPase_c"/>
    <property type="match status" value="1"/>
</dbReference>
<dbReference type="InterPro" id="IPR036097">
    <property type="entry name" value="HisK_dim/P_sf"/>
</dbReference>
<evidence type="ECO:0000313" key="16">
    <source>
        <dbReference type="Proteomes" id="UP000677082"/>
    </source>
</evidence>
<evidence type="ECO:0000256" key="10">
    <source>
        <dbReference type="ARBA" id="ARBA00022989"/>
    </source>
</evidence>
<keyword evidence="16" id="KW-1185">Reference proteome</keyword>
<dbReference type="GO" id="GO:0000155">
    <property type="term" value="F:phosphorelay sensor kinase activity"/>
    <property type="evidence" value="ECO:0007669"/>
    <property type="project" value="InterPro"/>
</dbReference>
<keyword evidence="10" id="KW-1133">Transmembrane helix</keyword>
<protein>
    <recommendedName>
        <fullName evidence="12">Sensor-like histidine kinase SenX3</fullName>
        <ecNumber evidence="3">2.7.13.3</ecNumber>
    </recommendedName>
</protein>
<dbReference type="EMBL" id="BOQN01000066">
    <property type="protein sequence ID" value="GIM93337.1"/>
    <property type="molecule type" value="Genomic_DNA"/>
</dbReference>
<evidence type="ECO:0000256" key="2">
    <source>
        <dbReference type="ARBA" id="ARBA00004236"/>
    </source>
</evidence>
<dbReference type="PROSITE" id="PS50109">
    <property type="entry name" value="HIS_KIN"/>
    <property type="match status" value="1"/>
</dbReference>
<dbReference type="CDD" id="cd00075">
    <property type="entry name" value="HATPase"/>
    <property type="match status" value="1"/>
</dbReference>
<dbReference type="FunFam" id="3.30.565.10:FF:000006">
    <property type="entry name" value="Sensor histidine kinase WalK"/>
    <property type="match status" value="1"/>
</dbReference>
<dbReference type="Gene3D" id="3.30.565.10">
    <property type="entry name" value="Histidine kinase-like ATPase, C-terminal domain"/>
    <property type="match status" value="1"/>
</dbReference>
<dbReference type="PROSITE" id="PS50885">
    <property type="entry name" value="HAMP"/>
    <property type="match status" value="1"/>
</dbReference>
<dbReference type="Proteomes" id="UP000677082">
    <property type="component" value="Unassembled WGS sequence"/>
</dbReference>
<dbReference type="InterPro" id="IPR003661">
    <property type="entry name" value="HisK_dim/P_dom"/>
</dbReference>
<dbReference type="GO" id="GO:0007234">
    <property type="term" value="P:osmosensory signaling via phosphorelay pathway"/>
    <property type="evidence" value="ECO:0007669"/>
    <property type="project" value="TreeGrafter"/>
</dbReference>
<sequence length="647" mass="70095">MNHRTFNLRRRVASGFVVLCVLFLALVSLQLVVGDRLQAGHAERVAKIEWMLDSNRSVLQDMTDAETGVRGFQLTADRDYLQPYESGRRGAFVELDRLAARAGDAGIIDLVRAERAAAEQWLYAYGIPIVNAGIVDTDADRAARGRVLFDDVRTANAAVTAAVNAEHERMVAADRSTTNRVQLLFAGLAVLVLITGLGLAFLHQRHLLQPVEHIRHTLRRLAEGERGARAEETGPAEMRAVIGTLNDLAGEIERLLTAEQARVSTGELRQRVAAELRTKRADPAETGRRLARMIGAALGAEAVYGRCTVFRGATFAVSWPESAPELDRELVRRIRAGRPGQACDVPGLPGGLAVPLSGDDDCPPGLVLVLRPDRPEWTEDERSALAGIGREIDHSLHQQRFQLRQSRLISELRVLDEQKDVFVSTVTHELRTPLTSILGYTEMLSDAEPGELTPIQERSLAAILRNAHRLQATVADLLLLDRDNEWIGAEPAPVDLAAMVTAVHDEVAAAAGAKNVESVLEVDEAWVRGDGVQLERALRKLVDNAIKFTPSGGRFELRLTVDGPNAVVTVTDTGMGIPADDLSGLFTPFHRAANAMDQAVQGPGLGLAIVRNIVSEHGGTVSVRSEVGHGSTFTVLLPALVTAEANS</sequence>
<keyword evidence="9" id="KW-0067">ATP-binding</keyword>
<dbReference type="PANTHER" id="PTHR42878">
    <property type="entry name" value="TWO-COMPONENT HISTIDINE KINASE"/>
    <property type="match status" value="1"/>
</dbReference>
<feature type="domain" description="HAMP" evidence="14">
    <location>
        <begin position="205"/>
        <end position="257"/>
    </location>
</feature>
<dbReference type="CDD" id="cd00082">
    <property type="entry name" value="HisKA"/>
    <property type="match status" value="1"/>
</dbReference>
<dbReference type="EC" id="2.7.13.3" evidence="3"/>
<evidence type="ECO:0000313" key="15">
    <source>
        <dbReference type="EMBL" id="GIM93337.1"/>
    </source>
</evidence>
<dbReference type="GO" id="GO:0030295">
    <property type="term" value="F:protein kinase activator activity"/>
    <property type="evidence" value="ECO:0007669"/>
    <property type="project" value="TreeGrafter"/>
</dbReference>
<keyword evidence="7" id="KW-0547">Nucleotide-binding</keyword>
<dbReference type="InterPro" id="IPR050351">
    <property type="entry name" value="BphY/WalK/GraS-like"/>
</dbReference>
<proteinExistence type="predicted"/>
<comment type="subcellular location">
    <subcellularLocation>
        <location evidence="2">Cell membrane</location>
    </subcellularLocation>
</comment>
<dbReference type="SUPFAM" id="SSF55874">
    <property type="entry name" value="ATPase domain of HSP90 chaperone/DNA topoisomerase II/histidine kinase"/>
    <property type="match status" value="1"/>
</dbReference>
<evidence type="ECO:0000256" key="1">
    <source>
        <dbReference type="ARBA" id="ARBA00000085"/>
    </source>
</evidence>
<dbReference type="PANTHER" id="PTHR42878:SF7">
    <property type="entry name" value="SENSOR HISTIDINE KINASE GLRK"/>
    <property type="match status" value="1"/>
</dbReference>
<keyword evidence="4" id="KW-0597">Phosphoprotein</keyword>
<gene>
    <name evidence="15" type="ORF">Ato02nite_051300</name>
</gene>
<dbReference type="Gene3D" id="1.10.287.130">
    <property type="match status" value="1"/>
</dbReference>
<dbReference type="SMART" id="SM00304">
    <property type="entry name" value="HAMP"/>
    <property type="match status" value="1"/>
</dbReference>
<dbReference type="InterPro" id="IPR003660">
    <property type="entry name" value="HAMP_dom"/>
</dbReference>
<dbReference type="SMART" id="SM00388">
    <property type="entry name" value="HisKA"/>
    <property type="match status" value="1"/>
</dbReference>
<dbReference type="InterPro" id="IPR036890">
    <property type="entry name" value="HATPase_C_sf"/>
</dbReference>
<evidence type="ECO:0000256" key="3">
    <source>
        <dbReference type="ARBA" id="ARBA00012438"/>
    </source>
</evidence>
<evidence type="ECO:0000256" key="8">
    <source>
        <dbReference type="ARBA" id="ARBA00022777"/>
    </source>
</evidence>
<name>A0A919TDK5_9ACTN</name>
<dbReference type="InterPro" id="IPR004358">
    <property type="entry name" value="Sig_transdc_His_kin-like_C"/>
</dbReference>
<comment type="caution">
    <text evidence="15">The sequence shown here is derived from an EMBL/GenBank/DDBJ whole genome shotgun (WGS) entry which is preliminary data.</text>
</comment>
<dbReference type="GO" id="GO:0005886">
    <property type="term" value="C:plasma membrane"/>
    <property type="evidence" value="ECO:0007669"/>
    <property type="project" value="UniProtKB-SubCell"/>
</dbReference>
<evidence type="ECO:0000256" key="4">
    <source>
        <dbReference type="ARBA" id="ARBA00022553"/>
    </source>
</evidence>
<dbReference type="InterPro" id="IPR007891">
    <property type="entry name" value="CHASE3"/>
</dbReference>
<dbReference type="SUPFAM" id="SSF47384">
    <property type="entry name" value="Homodimeric domain of signal transducing histidine kinase"/>
    <property type="match status" value="1"/>
</dbReference>
<dbReference type="GO" id="GO:0005524">
    <property type="term" value="F:ATP binding"/>
    <property type="evidence" value="ECO:0007669"/>
    <property type="project" value="UniProtKB-KW"/>
</dbReference>
<dbReference type="Pfam" id="PF05227">
    <property type="entry name" value="CHASE3"/>
    <property type="match status" value="1"/>
</dbReference>
<dbReference type="Pfam" id="PF00512">
    <property type="entry name" value="HisKA"/>
    <property type="match status" value="1"/>
</dbReference>
<evidence type="ECO:0000256" key="5">
    <source>
        <dbReference type="ARBA" id="ARBA00022679"/>
    </source>
</evidence>
<evidence type="ECO:0000259" key="13">
    <source>
        <dbReference type="PROSITE" id="PS50109"/>
    </source>
</evidence>
<dbReference type="InterPro" id="IPR005467">
    <property type="entry name" value="His_kinase_dom"/>
</dbReference>
<dbReference type="PRINTS" id="PR00344">
    <property type="entry name" value="BCTRLSENSOR"/>
</dbReference>
<dbReference type="GO" id="GO:0000156">
    <property type="term" value="F:phosphorelay response regulator activity"/>
    <property type="evidence" value="ECO:0007669"/>
    <property type="project" value="TreeGrafter"/>
</dbReference>